<protein>
    <recommendedName>
        <fullName evidence="3">Alpha/beta hydrolase fold-3 domain-containing protein</fullName>
    </recommendedName>
</protein>
<reference evidence="4 5" key="1">
    <citation type="submission" date="2019-06" db="EMBL/GenBank/DDBJ databases">
        <title>Genome Sequence of the Brown Rot Fungal Pathogen Monilinia laxa.</title>
        <authorList>
            <person name="De Miccolis Angelini R.M."/>
            <person name="Landi L."/>
            <person name="Abate D."/>
            <person name="Pollastro S."/>
            <person name="Romanazzi G."/>
            <person name="Faretra F."/>
        </authorList>
    </citation>
    <scope>NUCLEOTIDE SEQUENCE [LARGE SCALE GENOMIC DNA]</scope>
    <source>
        <strain evidence="4 5">Mlax316</strain>
    </source>
</reference>
<evidence type="ECO:0000256" key="1">
    <source>
        <dbReference type="ARBA" id="ARBA00022801"/>
    </source>
</evidence>
<keyword evidence="1" id="KW-0378">Hydrolase</keyword>
<name>A0A5N6KIJ0_MONLA</name>
<sequence>MNTPLSEGYKPEWLELEKALGARPILTGSPAEIELQFNTLIASVTAQAGPPDSSVQTRETSADGIPVRIYTPENPSGQKLPLGLYYHGGGYCVGTLDAEDSWCRYISKHTPCILVSVDYRLGPKHKLPVMLDDSVKAFEWAWQHAPEFGADNTHVFTIGASAGGGLALTVANHLVAAGKRDRIQGVIAMVPIAAHPLSVPAGYKAHYKSYDENASDVPIIDRSTMDTFFAAVDADVNDPGTFVTLSPHLDKFPPTYICTCSRDPLRDDGTVLELLLKEKGVKTKSDFYDGLPHYFWLFPRFKGREEFLANACEGVKFVLDWVKILILSLPPTQRMKWMRINKPRNLCEFIHRLDICFFSETKGMPQRQHPYTCDRYAYATL</sequence>
<evidence type="ECO:0000259" key="3">
    <source>
        <dbReference type="Pfam" id="PF07859"/>
    </source>
</evidence>
<keyword evidence="5" id="KW-1185">Reference proteome</keyword>
<dbReference type="PANTHER" id="PTHR48081:SF8">
    <property type="entry name" value="ALPHA_BETA HYDROLASE FOLD-3 DOMAIN-CONTAINING PROTEIN-RELATED"/>
    <property type="match status" value="1"/>
</dbReference>
<dbReference type="InterPro" id="IPR013094">
    <property type="entry name" value="AB_hydrolase_3"/>
</dbReference>
<dbReference type="Pfam" id="PF07859">
    <property type="entry name" value="Abhydrolase_3"/>
    <property type="match status" value="1"/>
</dbReference>
<feature type="domain" description="Alpha/beta hydrolase fold-3" evidence="3">
    <location>
        <begin position="84"/>
        <end position="296"/>
    </location>
</feature>
<feature type="region of interest" description="Disordered" evidence="2">
    <location>
        <begin position="47"/>
        <end position="70"/>
    </location>
</feature>
<evidence type="ECO:0000256" key="2">
    <source>
        <dbReference type="SAM" id="MobiDB-lite"/>
    </source>
</evidence>
<dbReference type="SUPFAM" id="SSF53474">
    <property type="entry name" value="alpha/beta-Hydrolases"/>
    <property type="match status" value="1"/>
</dbReference>
<dbReference type="OrthoDB" id="408631at2759"/>
<dbReference type="Proteomes" id="UP000326757">
    <property type="component" value="Unassembled WGS sequence"/>
</dbReference>
<organism evidence="4 5">
    <name type="scientific">Monilinia laxa</name>
    <name type="common">Brown rot fungus</name>
    <name type="synonym">Sclerotinia laxa</name>
    <dbReference type="NCBI Taxonomy" id="61186"/>
    <lineage>
        <taxon>Eukaryota</taxon>
        <taxon>Fungi</taxon>
        <taxon>Dikarya</taxon>
        <taxon>Ascomycota</taxon>
        <taxon>Pezizomycotina</taxon>
        <taxon>Leotiomycetes</taxon>
        <taxon>Helotiales</taxon>
        <taxon>Sclerotiniaceae</taxon>
        <taxon>Monilinia</taxon>
    </lineage>
</organism>
<gene>
    <name evidence="4" type="ORF">EYC80_004989</name>
</gene>
<dbReference type="GO" id="GO:0016787">
    <property type="term" value="F:hydrolase activity"/>
    <property type="evidence" value="ECO:0007669"/>
    <property type="project" value="UniProtKB-KW"/>
</dbReference>
<comment type="caution">
    <text evidence="4">The sequence shown here is derived from an EMBL/GenBank/DDBJ whole genome shotgun (WGS) entry which is preliminary data.</text>
</comment>
<proteinExistence type="predicted"/>
<dbReference type="InterPro" id="IPR029058">
    <property type="entry name" value="AB_hydrolase_fold"/>
</dbReference>
<dbReference type="EMBL" id="VIGI01000002">
    <property type="protein sequence ID" value="KAB8303590.1"/>
    <property type="molecule type" value="Genomic_DNA"/>
</dbReference>
<dbReference type="InterPro" id="IPR050300">
    <property type="entry name" value="GDXG_lipolytic_enzyme"/>
</dbReference>
<accession>A0A5N6KIJ0</accession>
<dbReference type="AlphaFoldDB" id="A0A5N6KIJ0"/>
<evidence type="ECO:0000313" key="4">
    <source>
        <dbReference type="EMBL" id="KAB8303590.1"/>
    </source>
</evidence>
<dbReference type="Gene3D" id="3.40.50.1820">
    <property type="entry name" value="alpha/beta hydrolase"/>
    <property type="match status" value="1"/>
</dbReference>
<dbReference type="PANTHER" id="PTHR48081">
    <property type="entry name" value="AB HYDROLASE SUPERFAMILY PROTEIN C4A8.06C"/>
    <property type="match status" value="1"/>
</dbReference>
<evidence type="ECO:0000313" key="5">
    <source>
        <dbReference type="Proteomes" id="UP000326757"/>
    </source>
</evidence>